<evidence type="ECO:0000313" key="3">
    <source>
        <dbReference type="EMBL" id="GAA4321786.1"/>
    </source>
</evidence>
<dbReference type="EMBL" id="BAABFT010000004">
    <property type="protein sequence ID" value="GAA4321786.1"/>
    <property type="molecule type" value="Genomic_DNA"/>
</dbReference>
<feature type="compositionally biased region" description="Basic and acidic residues" evidence="1">
    <location>
        <begin position="24"/>
        <end position="35"/>
    </location>
</feature>
<keyword evidence="2" id="KW-0732">Signal</keyword>
<organism evidence="3 4">
    <name type="scientific">Mucilaginibacter gynuensis</name>
    <dbReference type="NCBI Taxonomy" id="1302236"/>
    <lineage>
        <taxon>Bacteria</taxon>
        <taxon>Pseudomonadati</taxon>
        <taxon>Bacteroidota</taxon>
        <taxon>Sphingobacteriia</taxon>
        <taxon>Sphingobacteriales</taxon>
        <taxon>Sphingobacteriaceae</taxon>
        <taxon>Mucilaginibacter</taxon>
    </lineage>
</organism>
<proteinExistence type="predicted"/>
<feature type="signal peptide" evidence="2">
    <location>
        <begin position="1"/>
        <end position="21"/>
    </location>
</feature>
<sequence length="82" mass="8686">MKKIILITYLFAGMAMTSCNSSDNGEKGKEVDTMKGRAGTDTIMGGGKNPDTIPKPGVPKVDQRGIDSNAVKAPDETKNKTN</sequence>
<feature type="chain" id="PRO_5046223285" description="Lipoprotein" evidence="2">
    <location>
        <begin position="22"/>
        <end position="82"/>
    </location>
</feature>
<evidence type="ECO:0000256" key="2">
    <source>
        <dbReference type="SAM" id="SignalP"/>
    </source>
</evidence>
<accession>A0ABP8GD20</accession>
<dbReference type="RefSeq" id="WP_345211096.1">
    <property type="nucleotide sequence ID" value="NZ_BAABFT010000004.1"/>
</dbReference>
<dbReference type="PROSITE" id="PS51257">
    <property type="entry name" value="PROKAR_LIPOPROTEIN"/>
    <property type="match status" value="1"/>
</dbReference>
<feature type="compositionally biased region" description="Basic and acidic residues" evidence="1">
    <location>
        <begin position="73"/>
        <end position="82"/>
    </location>
</feature>
<evidence type="ECO:0000256" key="1">
    <source>
        <dbReference type="SAM" id="MobiDB-lite"/>
    </source>
</evidence>
<evidence type="ECO:0008006" key="5">
    <source>
        <dbReference type="Google" id="ProtNLM"/>
    </source>
</evidence>
<keyword evidence="4" id="KW-1185">Reference proteome</keyword>
<dbReference type="Proteomes" id="UP001500582">
    <property type="component" value="Unassembled WGS sequence"/>
</dbReference>
<evidence type="ECO:0000313" key="4">
    <source>
        <dbReference type="Proteomes" id="UP001500582"/>
    </source>
</evidence>
<feature type="region of interest" description="Disordered" evidence="1">
    <location>
        <begin position="20"/>
        <end position="82"/>
    </location>
</feature>
<name>A0ABP8GD20_9SPHI</name>
<reference evidence="4" key="1">
    <citation type="journal article" date="2019" name="Int. J. Syst. Evol. Microbiol.">
        <title>The Global Catalogue of Microorganisms (GCM) 10K type strain sequencing project: providing services to taxonomists for standard genome sequencing and annotation.</title>
        <authorList>
            <consortium name="The Broad Institute Genomics Platform"/>
            <consortium name="The Broad Institute Genome Sequencing Center for Infectious Disease"/>
            <person name="Wu L."/>
            <person name="Ma J."/>
        </authorList>
    </citation>
    <scope>NUCLEOTIDE SEQUENCE [LARGE SCALE GENOMIC DNA]</scope>
    <source>
        <strain evidence="4">JCM 17705</strain>
    </source>
</reference>
<protein>
    <recommendedName>
        <fullName evidence="5">Lipoprotein</fullName>
    </recommendedName>
</protein>
<comment type="caution">
    <text evidence="3">The sequence shown here is derived from an EMBL/GenBank/DDBJ whole genome shotgun (WGS) entry which is preliminary data.</text>
</comment>
<gene>
    <name evidence="3" type="ORF">GCM10023149_21790</name>
</gene>